<proteinExistence type="predicted"/>
<dbReference type="EMBL" id="KL198004">
    <property type="protein sequence ID" value="KDQ33651.1"/>
    <property type="molecule type" value="Genomic_DNA"/>
</dbReference>
<sequence length="79" mass="8782">MASISNIGHDSRSKSSCMHDETMDRLGGGRFMPPTSFQLDKVPDKAAPVAHHSHYLNHRQPERLLPLGGVSLRKGDCDW</sequence>
<protein>
    <submittedName>
        <fullName evidence="2">Uncharacterized protein</fullName>
    </submittedName>
</protein>
<evidence type="ECO:0000313" key="3">
    <source>
        <dbReference type="Proteomes" id="UP000027073"/>
    </source>
</evidence>
<reference evidence="3" key="1">
    <citation type="journal article" date="2014" name="Proc. Natl. Acad. Sci. U.S.A.">
        <title>Extensive sampling of basidiomycete genomes demonstrates inadequacy of the white-rot/brown-rot paradigm for wood decay fungi.</title>
        <authorList>
            <person name="Riley R."/>
            <person name="Salamov A.A."/>
            <person name="Brown D.W."/>
            <person name="Nagy L.G."/>
            <person name="Floudas D."/>
            <person name="Held B.W."/>
            <person name="Levasseur A."/>
            <person name="Lombard V."/>
            <person name="Morin E."/>
            <person name="Otillar R."/>
            <person name="Lindquist E.A."/>
            <person name="Sun H."/>
            <person name="LaButti K.M."/>
            <person name="Schmutz J."/>
            <person name="Jabbour D."/>
            <person name="Luo H."/>
            <person name="Baker S.E."/>
            <person name="Pisabarro A.G."/>
            <person name="Walton J.D."/>
            <person name="Blanchette R.A."/>
            <person name="Henrissat B."/>
            <person name="Martin F."/>
            <person name="Cullen D."/>
            <person name="Hibbett D.S."/>
            <person name="Grigoriev I.V."/>
        </authorList>
    </citation>
    <scope>NUCLEOTIDE SEQUENCE [LARGE SCALE GENOMIC DNA]</scope>
    <source>
        <strain evidence="3">PC15</strain>
    </source>
</reference>
<dbReference type="VEuPathDB" id="FungiDB:PLEOSDRAFT_1087905"/>
<dbReference type="HOGENOM" id="CLU_2606995_0_0_1"/>
<evidence type="ECO:0000313" key="2">
    <source>
        <dbReference type="EMBL" id="KDQ33651.1"/>
    </source>
</evidence>
<feature type="compositionally biased region" description="Basic and acidic residues" evidence="1">
    <location>
        <begin position="9"/>
        <end position="24"/>
    </location>
</feature>
<dbReference type="Proteomes" id="UP000027073">
    <property type="component" value="Unassembled WGS sequence"/>
</dbReference>
<feature type="region of interest" description="Disordered" evidence="1">
    <location>
        <begin position="1"/>
        <end position="36"/>
    </location>
</feature>
<name>A0A067PCN3_PLEO1</name>
<evidence type="ECO:0000256" key="1">
    <source>
        <dbReference type="SAM" id="MobiDB-lite"/>
    </source>
</evidence>
<dbReference type="InParanoid" id="A0A067PCN3"/>
<dbReference type="AlphaFoldDB" id="A0A067PCN3"/>
<accession>A0A067PCN3</accession>
<gene>
    <name evidence="2" type="ORF">PLEOSDRAFT_1087905</name>
</gene>
<organism evidence="2 3">
    <name type="scientific">Pleurotus ostreatus (strain PC15)</name>
    <name type="common">Oyster mushroom</name>
    <dbReference type="NCBI Taxonomy" id="1137138"/>
    <lineage>
        <taxon>Eukaryota</taxon>
        <taxon>Fungi</taxon>
        <taxon>Dikarya</taxon>
        <taxon>Basidiomycota</taxon>
        <taxon>Agaricomycotina</taxon>
        <taxon>Agaricomycetes</taxon>
        <taxon>Agaricomycetidae</taxon>
        <taxon>Agaricales</taxon>
        <taxon>Pleurotineae</taxon>
        <taxon>Pleurotaceae</taxon>
        <taxon>Pleurotus</taxon>
    </lineage>
</organism>